<organism evidence="6 7">
    <name type="scientific">Talaromyces proteolyticus</name>
    <dbReference type="NCBI Taxonomy" id="1131652"/>
    <lineage>
        <taxon>Eukaryota</taxon>
        <taxon>Fungi</taxon>
        <taxon>Dikarya</taxon>
        <taxon>Ascomycota</taxon>
        <taxon>Pezizomycotina</taxon>
        <taxon>Eurotiomycetes</taxon>
        <taxon>Eurotiomycetidae</taxon>
        <taxon>Eurotiales</taxon>
        <taxon>Trichocomaceae</taxon>
        <taxon>Talaromyces</taxon>
        <taxon>Talaromyces sect. Bacilispori</taxon>
    </lineage>
</organism>
<accession>A0AAD4KPS8</accession>
<dbReference type="InterPro" id="IPR036864">
    <property type="entry name" value="Zn2-C6_fun-type_DNA-bd_sf"/>
</dbReference>
<protein>
    <recommendedName>
        <fullName evidence="5">Zn(2)-C6 fungal-type domain-containing protein</fullName>
    </recommendedName>
</protein>
<proteinExistence type="predicted"/>
<dbReference type="GO" id="GO:0003677">
    <property type="term" value="F:DNA binding"/>
    <property type="evidence" value="ECO:0007669"/>
    <property type="project" value="UniProtKB-KW"/>
</dbReference>
<evidence type="ECO:0000256" key="1">
    <source>
        <dbReference type="ARBA" id="ARBA00023015"/>
    </source>
</evidence>
<evidence type="ECO:0000259" key="5">
    <source>
        <dbReference type="PROSITE" id="PS50048"/>
    </source>
</evidence>
<evidence type="ECO:0000313" key="6">
    <source>
        <dbReference type="EMBL" id="KAH8693948.1"/>
    </source>
</evidence>
<dbReference type="EMBL" id="JAJTJA010000009">
    <property type="protein sequence ID" value="KAH8693948.1"/>
    <property type="molecule type" value="Genomic_DNA"/>
</dbReference>
<dbReference type="InterPro" id="IPR001138">
    <property type="entry name" value="Zn2Cys6_DnaBD"/>
</dbReference>
<evidence type="ECO:0000313" key="7">
    <source>
        <dbReference type="Proteomes" id="UP001201262"/>
    </source>
</evidence>
<dbReference type="AlphaFoldDB" id="A0AAD4KPS8"/>
<dbReference type="PROSITE" id="PS50048">
    <property type="entry name" value="ZN2_CY6_FUNGAL_2"/>
    <property type="match status" value="1"/>
</dbReference>
<keyword evidence="1" id="KW-0805">Transcription regulation</keyword>
<dbReference type="GeneID" id="70243497"/>
<dbReference type="InterPro" id="IPR021858">
    <property type="entry name" value="Fun_TF"/>
</dbReference>
<dbReference type="InterPro" id="IPR053175">
    <property type="entry name" value="DHMBA_Reg_Transcription_Factor"/>
</dbReference>
<reference evidence="6" key="1">
    <citation type="submission" date="2021-12" db="EMBL/GenBank/DDBJ databases">
        <title>Convergent genome expansion in fungi linked to evolution of root-endophyte symbiosis.</title>
        <authorList>
            <consortium name="DOE Joint Genome Institute"/>
            <person name="Ke Y.-H."/>
            <person name="Bonito G."/>
            <person name="Liao H.-L."/>
            <person name="Looney B."/>
            <person name="Rojas-Flechas A."/>
            <person name="Nash J."/>
            <person name="Hameed K."/>
            <person name="Schadt C."/>
            <person name="Martin F."/>
            <person name="Crous P.W."/>
            <person name="Miettinen O."/>
            <person name="Magnuson J.K."/>
            <person name="Labbe J."/>
            <person name="Jacobson D."/>
            <person name="Doktycz M.J."/>
            <person name="Veneault-Fourrey C."/>
            <person name="Kuo A."/>
            <person name="Mondo S."/>
            <person name="Calhoun S."/>
            <person name="Riley R."/>
            <person name="Ohm R."/>
            <person name="LaButti K."/>
            <person name="Andreopoulos B."/>
            <person name="Pangilinan J."/>
            <person name="Nolan M."/>
            <person name="Tritt A."/>
            <person name="Clum A."/>
            <person name="Lipzen A."/>
            <person name="Daum C."/>
            <person name="Barry K."/>
            <person name="Grigoriev I.V."/>
            <person name="Vilgalys R."/>
        </authorList>
    </citation>
    <scope>NUCLEOTIDE SEQUENCE</scope>
    <source>
        <strain evidence="6">PMI_201</strain>
    </source>
</reference>
<dbReference type="CDD" id="cd00067">
    <property type="entry name" value="GAL4"/>
    <property type="match status" value="1"/>
</dbReference>
<evidence type="ECO:0000256" key="3">
    <source>
        <dbReference type="ARBA" id="ARBA00023163"/>
    </source>
</evidence>
<keyword evidence="4" id="KW-0539">Nucleus</keyword>
<dbReference type="Pfam" id="PF11951">
    <property type="entry name" value="Fungal_trans_2"/>
    <property type="match status" value="1"/>
</dbReference>
<keyword evidence="2" id="KW-0238">DNA-binding</keyword>
<dbReference type="SMART" id="SM00066">
    <property type="entry name" value="GAL4"/>
    <property type="match status" value="1"/>
</dbReference>
<dbReference type="GO" id="GO:0000981">
    <property type="term" value="F:DNA-binding transcription factor activity, RNA polymerase II-specific"/>
    <property type="evidence" value="ECO:0007669"/>
    <property type="project" value="InterPro"/>
</dbReference>
<keyword evidence="3" id="KW-0804">Transcription</keyword>
<dbReference type="PANTHER" id="PTHR38791">
    <property type="entry name" value="ZN(II)2CYS6 TRANSCRIPTION FACTOR (EUROFUNG)-RELATED-RELATED"/>
    <property type="match status" value="1"/>
</dbReference>
<name>A0AAD4KPS8_9EURO</name>
<sequence>MPNIGRPSRDCHTCRQRRIKCDLKRPACSQCLRKHVPCFGYREDIGIHFRVETASSFQFRDQRKRETLFKGLQPKKPEKASNLHTYLSGDMTIHFTRFSKPLSLRKPLVEPWDVHFFPLFMRNFKATRIPLTHIHDFIPRVFANVGPSSALYNACNALAWMFVTGKSLSLKATVNKEKAFGSAVMALRSDLKSLRQCKSDSTLLTIWLLGLYENCVIATTAWKLHNKINMDLINWRGPDQFSTPDGRDLFLILFNNVETQAYMAGREWKEIYTWILHFYKSCDPSEYPIVRACVFSHHCSRICGRIQALLDATDSSGILHSLPSILGEVDGVEKETYPLSHEKAITDHIVEPPSIPYTGPVNMNNTSYVFAEVMQSTFRMKLSYHVLKLLHYSPHLSIGVGFLPQQKIKHLKDRFIKEIITIANRCLNSLPPMYFKISPIQVEHAIAAHQGKSKPAEPSKVVNVFGDLEKDLNRKSTLIFKYKEYEIDVVRFDFGAE</sequence>
<dbReference type="GO" id="GO:0008270">
    <property type="term" value="F:zinc ion binding"/>
    <property type="evidence" value="ECO:0007669"/>
    <property type="project" value="InterPro"/>
</dbReference>
<feature type="domain" description="Zn(2)-C6 fungal-type" evidence="5">
    <location>
        <begin position="10"/>
        <end position="38"/>
    </location>
</feature>
<dbReference type="Pfam" id="PF00172">
    <property type="entry name" value="Zn_clus"/>
    <property type="match status" value="1"/>
</dbReference>
<gene>
    <name evidence="6" type="ORF">BGW36DRAFT_345844</name>
</gene>
<comment type="caution">
    <text evidence="6">The sequence shown here is derived from an EMBL/GenBank/DDBJ whole genome shotgun (WGS) entry which is preliminary data.</text>
</comment>
<keyword evidence="7" id="KW-1185">Reference proteome</keyword>
<dbReference type="Proteomes" id="UP001201262">
    <property type="component" value="Unassembled WGS sequence"/>
</dbReference>
<dbReference type="Gene3D" id="4.10.240.10">
    <property type="entry name" value="Zn(2)-C6 fungal-type DNA-binding domain"/>
    <property type="match status" value="1"/>
</dbReference>
<evidence type="ECO:0000256" key="4">
    <source>
        <dbReference type="ARBA" id="ARBA00023242"/>
    </source>
</evidence>
<dbReference type="RefSeq" id="XP_046069618.1">
    <property type="nucleotide sequence ID" value="XM_046213210.1"/>
</dbReference>
<dbReference type="SUPFAM" id="SSF57701">
    <property type="entry name" value="Zn2/Cys6 DNA-binding domain"/>
    <property type="match status" value="1"/>
</dbReference>
<evidence type="ECO:0000256" key="2">
    <source>
        <dbReference type="ARBA" id="ARBA00023125"/>
    </source>
</evidence>